<feature type="transmembrane region" description="Helical" evidence="7">
    <location>
        <begin position="146"/>
        <end position="173"/>
    </location>
</feature>
<gene>
    <name evidence="9" type="ORF">FPY71_15150</name>
</gene>
<organism evidence="9 10">
    <name type="scientific">Aureimonas fodinaquatilis</name>
    <dbReference type="NCBI Taxonomy" id="2565783"/>
    <lineage>
        <taxon>Bacteria</taxon>
        <taxon>Pseudomonadati</taxon>
        <taxon>Pseudomonadota</taxon>
        <taxon>Alphaproteobacteria</taxon>
        <taxon>Hyphomicrobiales</taxon>
        <taxon>Aurantimonadaceae</taxon>
        <taxon>Aureimonas</taxon>
    </lineage>
</organism>
<keyword evidence="5 7" id="KW-1133">Transmembrane helix</keyword>
<sequence>MTTLDQTDRTIDTATPLGKRSGLARYLSHYGFAFGITLLAIVVLMALFAPLIAPHDPFAQDMTRRWLDPVWYADGTWAHPLGTDGFGRDYLSRLIYGARISILIGLFTMLLSGFIGVTLGLLGGYFGGWVDSVISFIIMTRLTVPVVLVATALSAIAGSTFGTVVIILGFLLWDRFAVVTRGAVQKVRSLEFVRAARAVGCSNTRIIIREIIPNIAPVILVIATLEVAQAILLEAALSFLGLGVQPPLPSWGLMIAEGKSQMLFKPWVITIPGIALFMLILAINLLGDALRDLTTTGGRV</sequence>
<dbReference type="InterPro" id="IPR000515">
    <property type="entry name" value="MetI-like"/>
</dbReference>
<evidence type="ECO:0000259" key="8">
    <source>
        <dbReference type="PROSITE" id="PS50928"/>
    </source>
</evidence>
<feature type="transmembrane region" description="Helical" evidence="7">
    <location>
        <begin position="30"/>
        <end position="53"/>
    </location>
</feature>
<comment type="similarity">
    <text evidence="7">Belongs to the binding-protein-dependent transport system permease family.</text>
</comment>
<dbReference type="GO" id="GO:0055085">
    <property type="term" value="P:transmembrane transport"/>
    <property type="evidence" value="ECO:0007669"/>
    <property type="project" value="InterPro"/>
</dbReference>
<dbReference type="PANTHER" id="PTHR43386">
    <property type="entry name" value="OLIGOPEPTIDE TRANSPORT SYSTEM PERMEASE PROTEIN APPC"/>
    <property type="match status" value="1"/>
</dbReference>
<evidence type="ECO:0000256" key="2">
    <source>
        <dbReference type="ARBA" id="ARBA00022448"/>
    </source>
</evidence>
<dbReference type="SUPFAM" id="SSF161098">
    <property type="entry name" value="MetI-like"/>
    <property type="match status" value="1"/>
</dbReference>
<dbReference type="RefSeq" id="WP_149301176.1">
    <property type="nucleotide sequence ID" value="NZ_VTWH01000004.1"/>
</dbReference>
<dbReference type="PANTHER" id="PTHR43386:SF25">
    <property type="entry name" value="PEPTIDE ABC TRANSPORTER PERMEASE PROTEIN"/>
    <property type="match status" value="1"/>
</dbReference>
<accession>A0A5B0DSC3</accession>
<comment type="caution">
    <text evidence="9">The sequence shown here is derived from an EMBL/GenBank/DDBJ whole genome shotgun (WGS) entry which is preliminary data.</text>
</comment>
<dbReference type="PROSITE" id="PS50928">
    <property type="entry name" value="ABC_TM1"/>
    <property type="match status" value="1"/>
</dbReference>
<keyword evidence="2 7" id="KW-0813">Transport</keyword>
<evidence type="ECO:0000256" key="1">
    <source>
        <dbReference type="ARBA" id="ARBA00004651"/>
    </source>
</evidence>
<dbReference type="AlphaFoldDB" id="A0A5B0DSC3"/>
<dbReference type="Pfam" id="PF12911">
    <property type="entry name" value="OppC_N"/>
    <property type="match status" value="1"/>
</dbReference>
<dbReference type="CDD" id="cd06261">
    <property type="entry name" value="TM_PBP2"/>
    <property type="match status" value="1"/>
</dbReference>
<feature type="domain" description="ABC transmembrane type-1" evidence="8">
    <location>
        <begin position="98"/>
        <end position="287"/>
    </location>
</feature>
<keyword evidence="6 7" id="KW-0472">Membrane</keyword>
<evidence type="ECO:0000313" key="10">
    <source>
        <dbReference type="Proteomes" id="UP000324738"/>
    </source>
</evidence>
<keyword evidence="4 7" id="KW-0812">Transmembrane</keyword>
<evidence type="ECO:0000256" key="6">
    <source>
        <dbReference type="ARBA" id="ARBA00023136"/>
    </source>
</evidence>
<protein>
    <submittedName>
        <fullName evidence="9">ABC transporter permease</fullName>
    </submittedName>
</protein>
<name>A0A5B0DSC3_9HYPH</name>
<dbReference type="Gene3D" id="1.10.3720.10">
    <property type="entry name" value="MetI-like"/>
    <property type="match status" value="1"/>
</dbReference>
<dbReference type="Pfam" id="PF00528">
    <property type="entry name" value="BPD_transp_1"/>
    <property type="match status" value="1"/>
</dbReference>
<dbReference type="InterPro" id="IPR025966">
    <property type="entry name" value="OppC_N"/>
</dbReference>
<dbReference type="InterPro" id="IPR050366">
    <property type="entry name" value="BP-dependent_transpt_permease"/>
</dbReference>
<feature type="transmembrane region" description="Helical" evidence="7">
    <location>
        <begin position="100"/>
        <end position="126"/>
    </location>
</feature>
<feature type="transmembrane region" description="Helical" evidence="7">
    <location>
        <begin position="264"/>
        <end position="286"/>
    </location>
</feature>
<proteinExistence type="inferred from homology"/>
<feature type="transmembrane region" description="Helical" evidence="7">
    <location>
        <begin position="215"/>
        <end position="244"/>
    </location>
</feature>
<dbReference type="OrthoDB" id="9766870at2"/>
<evidence type="ECO:0000256" key="7">
    <source>
        <dbReference type="RuleBase" id="RU363032"/>
    </source>
</evidence>
<keyword evidence="10" id="KW-1185">Reference proteome</keyword>
<evidence type="ECO:0000256" key="3">
    <source>
        <dbReference type="ARBA" id="ARBA00022475"/>
    </source>
</evidence>
<dbReference type="EMBL" id="VTWH01000004">
    <property type="protein sequence ID" value="KAA0968902.1"/>
    <property type="molecule type" value="Genomic_DNA"/>
</dbReference>
<dbReference type="InterPro" id="IPR035906">
    <property type="entry name" value="MetI-like_sf"/>
</dbReference>
<evidence type="ECO:0000313" key="9">
    <source>
        <dbReference type="EMBL" id="KAA0968902.1"/>
    </source>
</evidence>
<comment type="subcellular location">
    <subcellularLocation>
        <location evidence="1 7">Cell membrane</location>
        <topology evidence="1 7">Multi-pass membrane protein</topology>
    </subcellularLocation>
</comment>
<dbReference type="Proteomes" id="UP000324738">
    <property type="component" value="Unassembled WGS sequence"/>
</dbReference>
<evidence type="ECO:0000256" key="5">
    <source>
        <dbReference type="ARBA" id="ARBA00022989"/>
    </source>
</evidence>
<dbReference type="GO" id="GO:0005886">
    <property type="term" value="C:plasma membrane"/>
    <property type="evidence" value="ECO:0007669"/>
    <property type="project" value="UniProtKB-SubCell"/>
</dbReference>
<evidence type="ECO:0000256" key="4">
    <source>
        <dbReference type="ARBA" id="ARBA00022692"/>
    </source>
</evidence>
<reference evidence="9 10" key="1">
    <citation type="submission" date="2019-08" db="EMBL/GenBank/DDBJ databases">
        <title>Aureimonas fodiniaquatilis sp. nov., isolated from a coal mine wastewater.</title>
        <authorList>
            <person name="Kim W."/>
        </authorList>
    </citation>
    <scope>NUCLEOTIDE SEQUENCE [LARGE SCALE GENOMIC DNA]</scope>
    <source>
        <strain evidence="9 10">CAU 1482</strain>
    </source>
</reference>
<keyword evidence="3" id="KW-1003">Cell membrane</keyword>